<dbReference type="SUPFAM" id="SSF52266">
    <property type="entry name" value="SGNH hydrolase"/>
    <property type="match status" value="1"/>
</dbReference>
<proteinExistence type="predicted"/>
<evidence type="ECO:0000313" key="1">
    <source>
        <dbReference type="EMBL" id="KAB0502750.1"/>
    </source>
</evidence>
<evidence type="ECO:0000313" key="2">
    <source>
        <dbReference type="EMBL" id="SDT23058.1"/>
    </source>
</evidence>
<organism evidence="2 3">
    <name type="scientific">Pseudomonas lini</name>
    <dbReference type="NCBI Taxonomy" id="163011"/>
    <lineage>
        <taxon>Bacteria</taxon>
        <taxon>Pseudomonadati</taxon>
        <taxon>Pseudomonadota</taxon>
        <taxon>Gammaproteobacteria</taxon>
        <taxon>Pseudomonadales</taxon>
        <taxon>Pseudomonadaceae</taxon>
        <taxon>Pseudomonas</taxon>
    </lineage>
</organism>
<dbReference type="Proteomes" id="UP000182814">
    <property type="component" value="Chromosome I"/>
</dbReference>
<dbReference type="RefSeq" id="WP_151152241.1">
    <property type="nucleotide sequence ID" value="NZ_JYLB01000001.1"/>
</dbReference>
<evidence type="ECO:0000313" key="3">
    <source>
        <dbReference type="Proteomes" id="UP000182814"/>
    </source>
</evidence>
<dbReference type="GO" id="GO:0016788">
    <property type="term" value="F:hydrolase activity, acting on ester bonds"/>
    <property type="evidence" value="ECO:0007669"/>
    <property type="project" value="UniProtKB-ARBA"/>
</dbReference>
<keyword evidence="1" id="KW-0378">Hydrolase</keyword>
<name>A0A1H1YNL8_9PSED</name>
<reference evidence="3" key="2">
    <citation type="submission" date="2016-10" db="EMBL/GenBank/DDBJ databases">
        <authorList>
            <person name="Varghese N."/>
            <person name="Submissions S."/>
        </authorList>
    </citation>
    <scope>NUCLEOTIDE SEQUENCE [LARGE SCALE GENOMIC DNA]</scope>
    <source>
        <strain evidence="3">BS3782</strain>
    </source>
</reference>
<accession>A0A1H1YNL8</accession>
<sequence>MGVLDIPGMSRAQADRFYSRLSVIGGIEGDSRGQRNSSASALATRLHSYGWVHHACGLMRQCVTFPVEANCAIGGSTTKDILDRSPESIAKWLSLGVTFVVLFMSRNDRVAVPAISAEQSIINMTEIEKRIRDAGITVIWMTDIPPTDAQAVGAPVFTPDQVAAHHACINWQRSRRFQRGVLVCDLSQFGWLTTSTLGYAVPGFLPDHTHVGQEGSTRHGQALARVLATIFPITDLRPYVNISGAYNATKNPGGIINANPLTVGVGGTITVATGTCTGVVADGHGVQHLNCTGVTTLCSKEDIVNASGIVEPWQKLVITGTPTESAPSVEFQNNVGVANLSGGDVIEAYCEYDAPAGNTGYSSIFFGLRLAHTASTVIVVCEDGGLASGETAFVGDSLAHPSYLLKTPPLTVPSGVTLNSLRTRGTVVLRQGVPANVTVRFRSVDCHKVINA</sequence>
<dbReference type="InterPro" id="IPR036514">
    <property type="entry name" value="SGNH_hydro_sf"/>
</dbReference>
<protein>
    <submittedName>
        <fullName evidence="1">SGNH/GDSL hydrolase family protein</fullName>
    </submittedName>
</protein>
<dbReference type="CDD" id="cd00229">
    <property type="entry name" value="SGNH_hydrolase"/>
    <property type="match status" value="1"/>
</dbReference>
<reference evidence="2" key="1">
    <citation type="submission" date="2016-10" db="EMBL/GenBank/DDBJ databases">
        <authorList>
            <person name="de Groot N.N."/>
        </authorList>
    </citation>
    <scope>NUCLEOTIDE SEQUENCE [LARGE SCALE GENOMIC DNA]</scope>
    <source>
        <strain evidence="2">BS3782</strain>
    </source>
</reference>
<dbReference type="AlphaFoldDB" id="A0A1H1YNL8"/>
<keyword evidence="3" id="KW-1185">Reference proteome</keyword>
<evidence type="ECO:0000313" key="4">
    <source>
        <dbReference type="Proteomes" id="UP000434925"/>
    </source>
</evidence>
<gene>
    <name evidence="1" type="ORF">F7R14_19110</name>
    <name evidence="2" type="ORF">SAMN04490191_3577</name>
</gene>
<dbReference type="Gene3D" id="3.40.50.1110">
    <property type="entry name" value="SGNH hydrolase"/>
    <property type="match status" value="1"/>
</dbReference>
<dbReference type="Proteomes" id="UP000434925">
    <property type="component" value="Unassembled WGS sequence"/>
</dbReference>
<dbReference type="EMBL" id="VZPO01000007">
    <property type="protein sequence ID" value="KAB0502750.1"/>
    <property type="molecule type" value="Genomic_DNA"/>
</dbReference>
<dbReference type="EMBL" id="LT629746">
    <property type="protein sequence ID" value="SDT23058.1"/>
    <property type="molecule type" value="Genomic_DNA"/>
</dbReference>
<reference evidence="1 4" key="3">
    <citation type="submission" date="2019-09" db="EMBL/GenBank/DDBJ databases">
        <title>Draft genome sequences of 48 bacterial type strains from the CCUG.</title>
        <authorList>
            <person name="Tunovic T."/>
            <person name="Pineiro-Iglesias B."/>
            <person name="Unosson C."/>
            <person name="Inganas E."/>
            <person name="Ohlen M."/>
            <person name="Cardew S."/>
            <person name="Jensie-Markopoulos S."/>
            <person name="Salva-Serra F."/>
            <person name="Jaen-Luchoro D."/>
            <person name="Karlsson R."/>
            <person name="Svensson-Stadler L."/>
            <person name="Chun J."/>
            <person name="Moore E."/>
        </authorList>
    </citation>
    <scope>NUCLEOTIDE SEQUENCE [LARGE SCALE GENOMIC DNA]</scope>
    <source>
        <strain evidence="1 4">CCUG 51522</strain>
    </source>
</reference>